<evidence type="ECO:0000256" key="10">
    <source>
        <dbReference type="PROSITE-ProRule" id="PRU00168"/>
    </source>
</evidence>
<dbReference type="Proteomes" id="UP000298138">
    <property type="component" value="Unassembled WGS sequence"/>
</dbReference>
<evidence type="ECO:0000256" key="11">
    <source>
        <dbReference type="PROSITE-ProRule" id="PRU00192"/>
    </source>
</evidence>
<dbReference type="SMART" id="SM00147">
    <property type="entry name" value="RasGEF"/>
    <property type="match status" value="1"/>
</dbReference>
<dbReference type="PANTHER" id="PTHR23113">
    <property type="entry name" value="GUANINE NUCLEOTIDE EXCHANGE FACTOR"/>
    <property type="match status" value="1"/>
</dbReference>
<evidence type="ECO:0000259" key="15">
    <source>
        <dbReference type="PROSITE" id="PS50212"/>
    </source>
</evidence>
<dbReference type="Pfam" id="PF00617">
    <property type="entry name" value="RasGEF"/>
    <property type="match status" value="1"/>
</dbReference>
<dbReference type="InterPro" id="IPR023578">
    <property type="entry name" value="Ras_GEF_dom_sf"/>
</dbReference>
<gene>
    <name evidence="16" type="ORF">EX30DRAFT_30089</name>
</gene>
<evidence type="ECO:0000256" key="12">
    <source>
        <dbReference type="SAM" id="MobiDB-lite"/>
    </source>
</evidence>
<dbReference type="InterPro" id="IPR056685">
    <property type="entry name" value="DUF7783"/>
</dbReference>
<feature type="compositionally biased region" description="Basic and acidic residues" evidence="12">
    <location>
        <begin position="245"/>
        <end position="266"/>
    </location>
</feature>
<dbReference type="InterPro" id="IPR008937">
    <property type="entry name" value="Ras-like_GEF"/>
</dbReference>
<evidence type="ECO:0000256" key="2">
    <source>
        <dbReference type="ARBA" id="ARBA00004125"/>
    </source>
</evidence>
<comment type="function">
    <text evidence="1">Component of the ESCRT-0 complex which is the sorting receptor for ubiquitinated cargo proteins at the multivesicular body (MVB).</text>
</comment>
<dbReference type="Pfam" id="PF00618">
    <property type="entry name" value="RasGEF_N"/>
    <property type="match status" value="1"/>
</dbReference>
<dbReference type="Gene3D" id="1.20.870.10">
    <property type="entry name" value="Son of sevenless (SoS) protein Chain: S domain 1"/>
    <property type="match status" value="1"/>
</dbReference>
<feature type="domain" description="Ras-GEF" evidence="14">
    <location>
        <begin position="913"/>
        <end position="1149"/>
    </location>
</feature>
<dbReference type="PROSITE" id="PS00720">
    <property type="entry name" value="RASGEF"/>
    <property type="match status" value="1"/>
</dbReference>
<dbReference type="PRINTS" id="PR00452">
    <property type="entry name" value="SH3DOMAIN"/>
</dbReference>
<dbReference type="Pfam" id="PF00018">
    <property type="entry name" value="SH3_1"/>
    <property type="match status" value="1"/>
</dbReference>
<dbReference type="GO" id="GO:0007265">
    <property type="term" value="P:Ras protein signal transduction"/>
    <property type="evidence" value="ECO:0007669"/>
    <property type="project" value="TreeGrafter"/>
</dbReference>
<dbReference type="STRING" id="341454.A0A4S2N8K2"/>
<dbReference type="OrthoDB" id="546434at2759"/>
<evidence type="ECO:0000313" key="16">
    <source>
        <dbReference type="EMBL" id="TGZ85670.1"/>
    </source>
</evidence>
<feature type="compositionally biased region" description="Polar residues" evidence="12">
    <location>
        <begin position="273"/>
        <end position="294"/>
    </location>
</feature>
<dbReference type="InterPro" id="IPR001895">
    <property type="entry name" value="RASGEF_cat_dom"/>
</dbReference>
<dbReference type="FunFam" id="2.30.30.40:FF:000072">
    <property type="entry name" value="Unconventional Myosin IB"/>
    <property type="match status" value="1"/>
</dbReference>
<evidence type="ECO:0000256" key="9">
    <source>
        <dbReference type="ARBA" id="ARBA00022753"/>
    </source>
</evidence>
<dbReference type="Pfam" id="PF25006">
    <property type="entry name" value="DUF7783"/>
    <property type="match status" value="1"/>
</dbReference>
<comment type="subunit">
    <text evidence="4">Component of the ESCRT-0 complex composed of HSE1 and VPS27.</text>
</comment>
<feature type="region of interest" description="Disordered" evidence="12">
    <location>
        <begin position="1"/>
        <end position="62"/>
    </location>
</feature>
<dbReference type="FunCoup" id="A0A4S2N8K2">
    <property type="interactions" value="222"/>
</dbReference>
<protein>
    <recommendedName>
        <fullName evidence="5">Class E vacuolar protein-sorting machinery protein HSE1</fullName>
    </recommendedName>
    <alternativeName>
        <fullName evidence="6">Class E vacuolar protein-sorting machinery protein hse1</fullName>
    </alternativeName>
</protein>
<dbReference type="InterPro" id="IPR036964">
    <property type="entry name" value="RASGEF_cat_dom_sf"/>
</dbReference>
<sequence length="1160" mass="129781">MIVTTTTQHSPEFSRHTAQIDQPGSMTYHGYANGNGAPLERSRSGDVSTDDEGQDALQRSDGRIPSRLYVRALYNYSTDDPTSLSFNQGDVIQVLKQLDSGWWDGIVNNQRGWFPSNYCAVIQHNELLRGTGNSLEDSDDMDEDDSYDDYDDDDEEEDSDHGSLASPGLPLEGTDDKADDEAAFWIPQATPDGRLYYFNTITGVFRTELPLEAPTSSSETGPRDRQNITVPDITRPPPEVLAQGYDRDEASYRDHDDDDSASERGGGRRRRMTNGSAMTGHSRQLSNSVGSSDYSRVADRDSEATLLENNQRAVTNMIFRPSHNHSFSVSTDNTVLHSNDSIHTPHSLTYFDDGIPIPTTWNELIERIGIVVDRYRDAINTFDHANYVRRAEDISDMLRLLITAGSATTDNHSGNPSIISANRTLNPHFRHFMAAFSKLVLSSHVAATECRPADAETKCLAEADEVMVGVHGFAQTAKAQRGEQLPRLKPGFVRGSHAGAGWRGLMAQPESPQSPMGENGMVPLNTNLIDQLEVLNNAIKNTLQQLEASLEGPGHFVSAQGQAIVGNNVVHAAKVALEDLRRFLNLLENVSTVPLTRAESNPTVMDFVDHKQRLHDSVADLFMACQTATAPLADEWTYVRADTMMDRLNAIRTYIRDVTSSISNICLTVQFLVSAYEESEELDGLAGSPHQANGRGHGARPSQHMIEPSAVPSKVKKLLGETPQPVPEKPKYLLCDHEKEMCYGVKGQLKGGTLVALVERLTRHDNLDSGFNTTFLLTYPSFTTGPELFEQLKKRYTVQPPPALTQEQFQDWVEQKQKLVRMRVLSILKMWLESNWMEPRDDNTRALLRSMYQFAQEQMSQHLPGTKQIINLIDTRLKGGEPENKKLVPTMAQPPAPILPKTMHKKLKLLDIDALEFARQLTIIEYRSYAKLKPSECLSKGWSKLPGKGPDPAENVRAIINQSNQLTSWVAEVILGQVEVRKRVLVIKHFVNIAEKCRQLNNFSTLTSILAALQASAIHRLKRTWEGVPQRTQQQLAALNTLMGASMNFADYRENLHLVNPPCVPFLGVYLKDLTFVADGNDDFLKDSNLINFGKRVRTANIIQEIQQYQAVPYALTPVPELQEFILHSMHTARDVNDMYPVSLTLEPREREDEKIARYK</sequence>
<dbReference type="SUPFAM" id="SSF48366">
    <property type="entry name" value="Ras GEF"/>
    <property type="match status" value="1"/>
</dbReference>
<evidence type="ECO:0000259" key="13">
    <source>
        <dbReference type="PROSITE" id="PS50002"/>
    </source>
</evidence>
<dbReference type="PANTHER" id="PTHR23113:SF368">
    <property type="entry name" value="CELL DIVISION CONTROL PROTEIN 25"/>
    <property type="match status" value="1"/>
</dbReference>
<dbReference type="Pfam" id="PF25008">
    <property type="entry name" value="DUF7784"/>
    <property type="match status" value="1"/>
</dbReference>
<evidence type="ECO:0000256" key="3">
    <source>
        <dbReference type="ARBA" id="ARBA00009666"/>
    </source>
</evidence>
<evidence type="ECO:0000259" key="14">
    <source>
        <dbReference type="PROSITE" id="PS50009"/>
    </source>
</evidence>
<dbReference type="AlphaFoldDB" id="A0A4S2N8K2"/>
<evidence type="ECO:0000256" key="6">
    <source>
        <dbReference type="ARBA" id="ARBA00018978"/>
    </source>
</evidence>
<comment type="subcellular location">
    <subcellularLocation>
        <location evidence="2">Endosome membrane</location>
        <topology evidence="2">Peripheral membrane protein</topology>
        <orientation evidence="2">Cytoplasmic side</orientation>
    </subcellularLocation>
</comment>
<dbReference type="CDD" id="cd00155">
    <property type="entry name" value="RasGEF"/>
    <property type="match status" value="1"/>
</dbReference>
<proteinExistence type="inferred from homology"/>
<evidence type="ECO:0000256" key="7">
    <source>
        <dbReference type="ARBA" id="ARBA00022443"/>
    </source>
</evidence>
<keyword evidence="17" id="KW-1185">Reference proteome</keyword>
<dbReference type="InterPro" id="IPR057827">
    <property type="entry name" value="WW_fungi"/>
</dbReference>
<dbReference type="InterPro" id="IPR036028">
    <property type="entry name" value="SH3-like_dom_sf"/>
</dbReference>
<dbReference type="PROSITE" id="PS50212">
    <property type="entry name" value="RASGEF_NTER"/>
    <property type="match status" value="1"/>
</dbReference>
<dbReference type="EMBL" id="ML220112">
    <property type="protein sequence ID" value="TGZ85670.1"/>
    <property type="molecule type" value="Genomic_DNA"/>
</dbReference>
<reference evidence="16 17" key="1">
    <citation type="submission" date="2019-04" db="EMBL/GenBank/DDBJ databases">
        <title>Comparative genomics and transcriptomics to analyze fruiting body development in filamentous ascomycetes.</title>
        <authorList>
            <consortium name="DOE Joint Genome Institute"/>
            <person name="Lutkenhaus R."/>
            <person name="Traeger S."/>
            <person name="Breuer J."/>
            <person name="Kuo A."/>
            <person name="Lipzen A."/>
            <person name="Pangilinan J."/>
            <person name="Dilworth D."/>
            <person name="Sandor L."/>
            <person name="Poggeler S."/>
            <person name="Barry K."/>
            <person name="Grigoriev I.V."/>
            <person name="Nowrousian M."/>
        </authorList>
    </citation>
    <scope>NUCLEOTIDE SEQUENCE [LARGE SCALE GENOMIC DNA]</scope>
    <source>
        <strain evidence="16 17">CBS 389.68</strain>
    </source>
</reference>
<keyword evidence="8 10" id="KW-0344">Guanine-nucleotide releasing factor</keyword>
<dbReference type="SMART" id="SM00326">
    <property type="entry name" value="SH3"/>
    <property type="match status" value="1"/>
</dbReference>
<dbReference type="InterPro" id="IPR056686">
    <property type="entry name" value="DUF7784"/>
</dbReference>
<dbReference type="InterPro" id="IPR019804">
    <property type="entry name" value="Ras_G-nucl-exch_fac_CS"/>
</dbReference>
<dbReference type="Gene3D" id="1.10.840.10">
    <property type="entry name" value="Ras guanine-nucleotide exchange factors catalytic domain"/>
    <property type="match status" value="1"/>
</dbReference>
<dbReference type="PROSITE" id="PS50002">
    <property type="entry name" value="SH3"/>
    <property type="match status" value="1"/>
</dbReference>
<dbReference type="InterPro" id="IPR000651">
    <property type="entry name" value="Ras-like_Gua-exchang_fac_N"/>
</dbReference>
<feature type="compositionally biased region" description="Acidic residues" evidence="12">
    <location>
        <begin position="136"/>
        <end position="159"/>
    </location>
</feature>
<dbReference type="GO" id="GO:0005085">
    <property type="term" value="F:guanyl-nucleotide exchange factor activity"/>
    <property type="evidence" value="ECO:0007669"/>
    <property type="project" value="UniProtKB-KW"/>
</dbReference>
<keyword evidence="9" id="KW-0967">Endosome</keyword>
<name>A0A4S2N8K2_9PEZI</name>
<evidence type="ECO:0000256" key="5">
    <source>
        <dbReference type="ARBA" id="ARBA00017923"/>
    </source>
</evidence>
<dbReference type="Gene3D" id="2.30.30.40">
    <property type="entry name" value="SH3 Domains"/>
    <property type="match status" value="1"/>
</dbReference>
<dbReference type="PROSITE" id="PS50009">
    <property type="entry name" value="RASGEF_CAT"/>
    <property type="match status" value="1"/>
</dbReference>
<evidence type="ECO:0000256" key="1">
    <source>
        <dbReference type="ARBA" id="ARBA00002654"/>
    </source>
</evidence>
<evidence type="ECO:0000313" key="17">
    <source>
        <dbReference type="Proteomes" id="UP000298138"/>
    </source>
</evidence>
<comment type="similarity">
    <text evidence="3">Belongs to the STAM family.</text>
</comment>
<dbReference type="CDD" id="cd11883">
    <property type="entry name" value="SH3_Sdc25"/>
    <property type="match status" value="1"/>
</dbReference>
<dbReference type="InterPro" id="IPR001452">
    <property type="entry name" value="SH3_domain"/>
</dbReference>
<dbReference type="SMART" id="SM00229">
    <property type="entry name" value="RasGEFN"/>
    <property type="match status" value="1"/>
</dbReference>
<feature type="region of interest" description="Disordered" evidence="12">
    <location>
        <begin position="212"/>
        <end position="297"/>
    </location>
</feature>
<dbReference type="SUPFAM" id="SSF50044">
    <property type="entry name" value="SH3-domain"/>
    <property type="match status" value="1"/>
</dbReference>
<dbReference type="GO" id="GO:0005886">
    <property type="term" value="C:plasma membrane"/>
    <property type="evidence" value="ECO:0007669"/>
    <property type="project" value="TreeGrafter"/>
</dbReference>
<keyword evidence="7 11" id="KW-0728">SH3 domain</keyword>
<feature type="compositionally biased region" description="Polar residues" evidence="12">
    <location>
        <begin position="1"/>
        <end position="25"/>
    </location>
</feature>
<feature type="domain" description="N-terminal Ras-GEF" evidence="15">
    <location>
        <begin position="745"/>
        <end position="877"/>
    </location>
</feature>
<feature type="region of interest" description="Disordered" evidence="12">
    <location>
        <begin position="684"/>
        <end position="705"/>
    </location>
</feature>
<feature type="domain" description="SH3" evidence="13">
    <location>
        <begin position="65"/>
        <end position="124"/>
    </location>
</feature>
<dbReference type="Pfam" id="PF23518">
    <property type="entry name" value="WW_2"/>
    <property type="match status" value="1"/>
</dbReference>
<feature type="region of interest" description="Disordered" evidence="12">
    <location>
        <begin position="131"/>
        <end position="176"/>
    </location>
</feature>
<evidence type="ECO:0000256" key="4">
    <source>
        <dbReference type="ARBA" id="ARBA00011446"/>
    </source>
</evidence>
<accession>A0A4S2N8K2</accession>
<evidence type="ECO:0000256" key="8">
    <source>
        <dbReference type="ARBA" id="ARBA00022658"/>
    </source>
</evidence>
<dbReference type="GO" id="GO:0010008">
    <property type="term" value="C:endosome membrane"/>
    <property type="evidence" value="ECO:0007669"/>
    <property type="project" value="UniProtKB-SubCell"/>
</dbReference>
<dbReference type="InParanoid" id="A0A4S2N8K2"/>
<dbReference type="CDD" id="cd06224">
    <property type="entry name" value="REM"/>
    <property type="match status" value="1"/>
</dbReference>
<organism evidence="16 17">
    <name type="scientific">Ascodesmis nigricans</name>
    <dbReference type="NCBI Taxonomy" id="341454"/>
    <lineage>
        <taxon>Eukaryota</taxon>
        <taxon>Fungi</taxon>
        <taxon>Dikarya</taxon>
        <taxon>Ascomycota</taxon>
        <taxon>Pezizomycotina</taxon>
        <taxon>Pezizomycetes</taxon>
        <taxon>Pezizales</taxon>
        <taxon>Ascodesmidaceae</taxon>
        <taxon>Ascodesmis</taxon>
    </lineage>
</organism>